<dbReference type="EMBL" id="PZZL01000006">
    <property type="protein sequence ID" value="PTM53473.1"/>
    <property type="molecule type" value="Genomic_DNA"/>
</dbReference>
<dbReference type="AlphaFoldDB" id="A0A2T4Z176"/>
<dbReference type="OrthoDB" id="7839213at2"/>
<dbReference type="RefSeq" id="WP_146167353.1">
    <property type="nucleotide sequence ID" value="NZ_PZZL01000006.1"/>
</dbReference>
<protein>
    <recommendedName>
        <fullName evidence="4">Invasion protein IalB</fullName>
    </recommendedName>
</protein>
<feature type="chain" id="PRO_5015406428" description="Invasion protein IalB" evidence="1">
    <location>
        <begin position="23"/>
        <end position="166"/>
    </location>
</feature>
<evidence type="ECO:0008006" key="4">
    <source>
        <dbReference type="Google" id="ProtNLM"/>
    </source>
</evidence>
<evidence type="ECO:0000313" key="3">
    <source>
        <dbReference type="Proteomes" id="UP000241808"/>
    </source>
</evidence>
<gene>
    <name evidence="2" type="ORF">C8P69_106127</name>
</gene>
<comment type="caution">
    <text evidence="2">The sequence shown here is derived from an EMBL/GenBank/DDBJ whole genome shotgun (WGS) entry which is preliminary data.</text>
</comment>
<sequence>MRIPSAVTLACLAGMASSPVAAQSLFDRLTGAGGAGDPCFARAYDREHLARNPRQRVVAIHLVRERVEVAAENSPRRFTVRVGFRLRSGTETFSTLAICSPAGDGAACAGEGDTGSFRIAPSADGLRLTIARLEVEGESGSSPDLARSDDRVFLLRPAPAAACPTG</sequence>
<keyword evidence="3" id="KW-1185">Reference proteome</keyword>
<proteinExistence type="predicted"/>
<organism evidence="2 3">
    <name type="scientific">Phreatobacter oligotrophus</name>
    <dbReference type="NCBI Taxonomy" id="1122261"/>
    <lineage>
        <taxon>Bacteria</taxon>
        <taxon>Pseudomonadati</taxon>
        <taxon>Pseudomonadota</taxon>
        <taxon>Alphaproteobacteria</taxon>
        <taxon>Hyphomicrobiales</taxon>
        <taxon>Phreatobacteraceae</taxon>
        <taxon>Phreatobacter</taxon>
    </lineage>
</organism>
<dbReference type="Proteomes" id="UP000241808">
    <property type="component" value="Unassembled WGS sequence"/>
</dbReference>
<accession>A0A2T4Z176</accession>
<evidence type="ECO:0000256" key="1">
    <source>
        <dbReference type="SAM" id="SignalP"/>
    </source>
</evidence>
<reference evidence="2 3" key="1">
    <citation type="submission" date="2018-04" db="EMBL/GenBank/DDBJ databases">
        <title>Genomic Encyclopedia of Archaeal and Bacterial Type Strains, Phase II (KMG-II): from individual species to whole genera.</title>
        <authorList>
            <person name="Goeker M."/>
        </authorList>
    </citation>
    <scope>NUCLEOTIDE SEQUENCE [LARGE SCALE GENOMIC DNA]</scope>
    <source>
        <strain evidence="2 3">DSM 25521</strain>
    </source>
</reference>
<keyword evidence="1" id="KW-0732">Signal</keyword>
<name>A0A2T4Z176_9HYPH</name>
<feature type="signal peptide" evidence="1">
    <location>
        <begin position="1"/>
        <end position="22"/>
    </location>
</feature>
<evidence type="ECO:0000313" key="2">
    <source>
        <dbReference type="EMBL" id="PTM53473.1"/>
    </source>
</evidence>